<dbReference type="CDD" id="cd06183">
    <property type="entry name" value="cyt_b5_reduct_like"/>
    <property type="match status" value="1"/>
</dbReference>
<evidence type="ECO:0000256" key="5">
    <source>
        <dbReference type="ARBA" id="ARBA00023027"/>
    </source>
</evidence>
<dbReference type="InterPro" id="IPR001709">
    <property type="entry name" value="Flavoprot_Pyr_Nucl_cyt_Rdtase"/>
</dbReference>
<dbReference type="OMA" id="VQIFMCG"/>
<dbReference type="InterPro" id="IPR017927">
    <property type="entry name" value="FAD-bd_FR_type"/>
</dbReference>
<evidence type="ECO:0000313" key="11">
    <source>
        <dbReference type="Proteomes" id="UP000009168"/>
    </source>
</evidence>
<dbReference type="Gene3D" id="3.40.50.80">
    <property type="entry name" value="Nucleotide-binding domain of ferredoxin-NADP reductase (FNR) module"/>
    <property type="match status" value="1"/>
</dbReference>
<dbReference type="Pfam" id="PF00970">
    <property type="entry name" value="FAD_binding_6"/>
    <property type="match status" value="1"/>
</dbReference>
<dbReference type="SMR" id="I7LW24"/>
<keyword evidence="5 7" id="KW-0520">NAD</keyword>
<organism evidence="10 11">
    <name type="scientific">Tetrahymena thermophila (strain SB210)</name>
    <dbReference type="NCBI Taxonomy" id="312017"/>
    <lineage>
        <taxon>Eukaryota</taxon>
        <taxon>Sar</taxon>
        <taxon>Alveolata</taxon>
        <taxon>Ciliophora</taxon>
        <taxon>Intramacronucleata</taxon>
        <taxon>Oligohymenophorea</taxon>
        <taxon>Hymenostomatida</taxon>
        <taxon>Tetrahymenina</taxon>
        <taxon>Tetrahymenidae</taxon>
        <taxon>Tetrahymena</taxon>
    </lineage>
</organism>
<reference evidence="11" key="1">
    <citation type="journal article" date="2006" name="PLoS Biol.">
        <title>Macronuclear genome sequence of the ciliate Tetrahymena thermophila, a model eukaryote.</title>
        <authorList>
            <person name="Eisen J.A."/>
            <person name="Coyne R.S."/>
            <person name="Wu M."/>
            <person name="Wu D."/>
            <person name="Thiagarajan M."/>
            <person name="Wortman J.R."/>
            <person name="Badger J.H."/>
            <person name="Ren Q."/>
            <person name="Amedeo P."/>
            <person name="Jones K.M."/>
            <person name="Tallon L.J."/>
            <person name="Delcher A.L."/>
            <person name="Salzberg S.L."/>
            <person name="Silva J.C."/>
            <person name="Haas B.J."/>
            <person name="Majoros W.H."/>
            <person name="Farzad M."/>
            <person name="Carlton J.M."/>
            <person name="Smith R.K. Jr."/>
            <person name="Garg J."/>
            <person name="Pearlman R.E."/>
            <person name="Karrer K.M."/>
            <person name="Sun L."/>
            <person name="Manning G."/>
            <person name="Elde N.C."/>
            <person name="Turkewitz A.P."/>
            <person name="Asai D.J."/>
            <person name="Wilkes D.E."/>
            <person name="Wang Y."/>
            <person name="Cai H."/>
            <person name="Collins K."/>
            <person name="Stewart B.A."/>
            <person name="Lee S.R."/>
            <person name="Wilamowska K."/>
            <person name="Weinberg Z."/>
            <person name="Ruzzo W.L."/>
            <person name="Wloga D."/>
            <person name="Gaertig J."/>
            <person name="Frankel J."/>
            <person name="Tsao C.-C."/>
            <person name="Gorovsky M.A."/>
            <person name="Keeling P.J."/>
            <person name="Waller R.F."/>
            <person name="Patron N.J."/>
            <person name="Cherry J.M."/>
            <person name="Stover N.A."/>
            <person name="Krieger C.J."/>
            <person name="del Toro C."/>
            <person name="Ryder H.F."/>
            <person name="Williamson S.C."/>
            <person name="Barbeau R.A."/>
            <person name="Hamilton E.P."/>
            <person name="Orias E."/>
        </authorList>
    </citation>
    <scope>NUCLEOTIDE SEQUENCE [LARGE SCALE GENOMIC DNA]</scope>
    <source>
        <strain evidence="11">SB210</strain>
    </source>
</reference>
<keyword evidence="8" id="KW-0812">Transmembrane</keyword>
<dbReference type="KEGG" id="tet:TTHERM_00411740"/>
<keyword evidence="11" id="KW-1185">Reference proteome</keyword>
<dbReference type="PRINTS" id="PR00371">
    <property type="entry name" value="FPNCR"/>
</dbReference>
<feature type="binding site" evidence="6">
    <location>
        <position position="110"/>
    </location>
    <ligand>
        <name>FAD</name>
        <dbReference type="ChEBI" id="CHEBI:57692"/>
    </ligand>
</feature>
<protein>
    <recommendedName>
        <fullName evidence="7">NADH-cytochrome b5 reductase</fullName>
        <ecNumber evidence="7">1.6.2.2</ecNumber>
    </recommendedName>
</protein>
<evidence type="ECO:0000256" key="1">
    <source>
        <dbReference type="ARBA" id="ARBA00001974"/>
    </source>
</evidence>
<comment type="catalytic activity">
    <reaction evidence="7">
        <text>2 Fe(III)-[cytochrome b5] + NADH = 2 Fe(II)-[cytochrome b5] + NAD(+) + H(+)</text>
        <dbReference type="Rhea" id="RHEA:46680"/>
        <dbReference type="Rhea" id="RHEA-COMP:10438"/>
        <dbReference type="Rhea" id="RHEA-COMP:10439"/>
        <dbReference type="ChEBI" id="CHEBI:15378"/>
        <dbReference type="ChEBI" id="CHEBI:29033"/>
        <dbReference type="ChEBI" id="CHEBI:29034"/>
        <dbReference type="ChEBI" id="CHEBI:57540"/>
        <dbReference type="ChEBI" id="CHEBI:57945"/>
        <dbReference type="EC" id="1.6.2.2"/>
    </reaction>
</comment>
<dbReference type="FunFam" id="2.40.30.10:FF:000021">
    <property type="entry name" value="NADH-cytochrome b5 reductase"/>
    <property type="match status" value="1"/>
</dbReference>
<keyword evidence="4 7" id="KW-0560">Oxidoreductase</keyword>
<name>I7LW24_TETTS</name>
<dbReference type="RefSeq" id="XP_001020868.1">
    <property type="nucleotide sequence ID" value="XM_001020868.3"/>
</dbReference>
<keyword evidence="8" id="KW-1133">Transmembrane helix</keyword>
<feature type="binding site" evidence="6">
    <location>
        <position position="112"/>
    </location>
    <ligand>
        <name>FAD</name>
        <dbReference type="ChEBI" id="CHEBI:57692"/>
    </ligand>
</feature>
<dbReference type="EC" id="1.6.2.2" evidence="7"/>
<dbReference type="PRINTS" id="PR00406">
    <property type="entry name" value="CYTB5RDTASE"/>
</dbReference>
<dbReference type="FunFam" id="3.40.50.80:FF:000009">
    <property type="entry name" value="NADH-cytochrome b5 reductase"/>
    <property type="match status" value="1"/>
</dbReference>
<dbReference type="Proteomes" id="UP000009168">
    <property type="component" value="Unassembled WGS sequence"/>
</dbReference>
<dbReference type="AlphaFoldDB" id="I7LW24"/>
<dbReference type="OrthoDB" id="432685at2759"/>
<dbReference type="FunCoup" id="I7LW24">
    <property type="interactions" value="143"/>
</dbReference>
<dbReference type="GeneID" id="7825727"/>
<feature type="binding site" evidence="6">
    <location>
        <position position="93"/>
    </location>
    <ligand>
        <name>FAD</name>
        <dbReference type="ChEBI" id="CHEBI:57692"/>
    </ligand>
</feature>
<dbReference type="SUPFAM" id="SSF63380">
    <property type="entry name" value="Riboflavin synthase domain-like"/>
    <property type="match status" value="1"/>
</dbReference>
<keyword evidence="3 6" id="KW-0274">FAD</keyword>
<dbReference type="Pfam" id="PF00175">
    <property type="entry name" value="NAD_binding_1"/>
    <property type="match status" value="1"/>
</dbReference>
<dbReference type="PANTHER" id="PTHR19370:SF185">
    <property type="entry name" value="NADH-CYTOCHROME B5 REDUCTASE"/>
    <property type="match status" value="1"/>
</dbReference>
<dbReference type="InterPro" id="IPR017938">
    <property type="entry name" value="Riboflavin_synthase-like_b-brl"/>
</dbReference>
<dbReference type="GO" id="GO:0071949">
    <property type="term" value="F:FAD binding"/>
    <property type="evidence" value="ECO:0007669"/>
    <property type="project" value="TreeGrafter"/>
</dbReference>
<comment type="cofactor">
    <cofactor evidence="1 6 7">
        <name>FAD</name>
        <dbReference type="ChEBI" id="CHEBI:57692"/>
    </cofactor>
</comment>
<evidence type="ECO:0000313" key="10">
    <source>
        <dbReference type="EMBL" id="EAS00623.1"/>
    </source>
</evidence>
<dbReference type="eggNOG" id="KOG0534">
    <property type="taxonomic scope" value="Eukaryota"/>
</dbReference>
<dbReference type="PROSITE" id="PS51384">
    <property type="entry name" value="FAD_FR"/>
    <property type="match status" value="1"/>
</dbReference>
<sequence>MAINPGILIALTIVLATIFLFLKKKKGTAPSNSALGVVGPNGKLKVILKERQTLSHDTFNFVFKLPNEEQIFGVPVGNHYIIHAKVNGEDVSRKYTPTSVVNQKGTFEQVIKIYRPNVHPRFPEGGQLTPYLEKLPIGSEVEITGPHGHLEYFGNGKCVINRKLENGKIQKKTFKKMYMVAGGTGLTPMYQIIQQVCNDPSDNTELYLLYANKSEEDILLRKELEEYAKDKRFKLFYTLDTPPQEGWKHFGGFVTADMLKQCFPERDDNILCCSCGPVPMTNLARKLFLELGFKEENYYKF</sequence>
<proteinExistence type="inferred from homology"/>
<keyword evidence="2 6" id="KW-0285">Flavoprotein</keyword>
<gene>
    <name evidence="10" type="ORF">TTHERM_00411740</name>
</gene>
<evidence type="ECO:0000256" key="8">
    <source>
        <dbReference type="SAM" id="Phobius"/>
    </source>
</evidence>
<dbReference type="GO" id="GO:0090524">
    <property type="term" value="F:cytochrome-b5 reductase activity, acting on NADH"/>
    <property type="evidence" value="ECO:0007669"/>
    <property type="project" value="UniProtKB-EC"/>
</dbReference>
<feature type="domain" description="FAD-binding FR-type" evidence="9">
    <location>
        <begin position="41"/>
        <end position="153"/>
    </location>
</feature>
<feature type="binding site" evidence="6">
    <location>
        <position position="187"/>
    </location>
    <ligand>
        <name>FAD</name>
        <dbReference type="ChEBI" id="CHEBI:57692"/>
    </ligand>
</feature>
<dbReference type="InterPro" id="IPR001433">
    <property type="entry name" value="OxRdtase_FAD/NAD-bd"/>
</dbReference>
<dbReference type="SUPFAM" id="SSF52343">
    <property type="entry name" value="Ferredoxin reductase-like, C-terminal NADP-linked domain"/>
    <property type="match status" value="1"/>
</dbReference>
<evidence type="ECO:0000256" key="2">
    <source>
        <dbReference type="ARBA" id="ARBA00022630"/>
    </source>
</evidence>
<dbReference type="InterPro" id="IPR039261">
    <property type="entry name" value="FNR_nucleotide-bd"/>
</dbReference>
<evidence type="ECO:0000256" key="4">
    <source>
        <dbReference type="ARBA" id="ARBA00023002"/>
    </source>
</evidence>
<feature type="binding site" evidence="6">
    <location>
        <position position="95"/>
    </location>
    <ligand>
        <name>FAD</name>
        <dbReference type="ChEBI" id="CHEBI:57692"/>
    </ligand>
</feature>
<evidence type="ECO:0000259" key="9">
    <source>
        <dbReference type="PROSITE" id="PS51384"/>
    </source>
</evidence>
<dbReference type="STRING" id="312017.I7LW24"/>
<keyword evidence="8" id="KW-0472">Membrane</keyword>
<evidence type="ECO:0000256" key="3">
    <source>
        <dbReference type="ARBA" id="ARBA00022827"/>
    </source>
</evidence>
<dbReference type="HOGENOM" id="CLU_003827_9_2_1"/>
<dbReference type="InParanoid" id="I7LW24"/>
<accession>I7LW24</accession>
<comment type="similarity">
    <text evidence="7">Belongs to the flavoprotein pyridine nucleotide cytochrome reductase family.</text>
</comment>
<evidence type="ECO:0000256" key="6">
    <source>
        <dbReference type="PIRSR" id="PIRSR601834-1"/>
    </source>
</evidence>
<dbReference type="Gene3D" id="2.40.30.10">
    <property type="entry name" value="Translation factors"/>
    <property type="match status" value="1"/>
</dbReference>
<evidence type="ECO:0000256" key="7">
    <source>
        <dbReference type="RuleBase" id="RU361226"/>
    </source>
</evidence>
<dbReference type="InterPro" id="IPR008333">
    <property type="entry name" value="Cbr1-like_FAD-bd_dom"/>
</dbReference>
<dbReference type="EMBL" id="GG662612">
    <property type="protein sequence ID" value="EAS00623.1"/>
    <property type="molecule type" value="Genomic_DNA"/>
</dbReference>
<feature type="transmembrane region" description="Helical" evidence="8">
    <location>
        <begin position="6"/>
        <end position="22"/>
    </location>
</feature>
<dbReference type="InterPro" id="IPR001834">
    <property type="entry name" value="CBR-like"/>
</dbReference>
<dbReference type="PANTHER" id="PTHR19370">
    <property type="entry name" value="NADH-CYTOCHROME B5 REDUCTASE"/>
    <property type="match status" value="1"/>
</dbReference>